<reference evidence="2 3" key="2">
    <citation type="journal article" date="2015" name="Eukaryot. Cell">
        <title>Genetic mapping reveals that sinefungin resistance in Toxoplasma gondii is controlled by a putative amino acid transporter locus that can be used as a negative selectable marker.</title>
        <authorList>
            <person name="Behnke M.S."/>
            <person name="Khan A."/>
            <person name="Sibley L.D."/>
        </authorList>
    </citation>
    <scope>NUCLEOTIDE SEQUENCE [LARGE SCALE GENOMIC DNA]</scope>
    <source>
        <strain evidence="2 3">VAND</strain>
    </source>
</reference>
<protein>
    <submittedName>
        <fullName evidence="2">Uncharacterized protein</fullName>
    </submittedName>
</protein>
<evidence type="ECO:0000313" key="2">
    <source>
        <dbReference type="EMBL" id="KFH06971.1"/>
    </source>
</evidence>
<evidence type="ECO:0000313" key="3">
    <source>
        <dbReference type="Proteomes" id="UP000028840"/>
    </source>
</evidence>
<dbReference type="AlphaFoldDB" id="A0A086Q2Y9"/>
<accession>A0A086Q2Y9</accession>
<evidence type="ECO:0000256" key="1">
    <source>
        <dbReference type="SAM" id="MobiDB-lite"/>
    </source>
</evidence>
<gene>
    <name evidence="2" type="ORF">TGVAND_202120C</name>
</gene>
<reference evidence="2 3" key="1">
    <citation type="submission" date="2014-08" db="EMBL/GenBank/DDBJ databases">
        <authorList>
            <person name="Sibley D."/>
            <person name="Venepally P."/>
            <person name="Karamycheva S."/>
            <person name="Hadjithomas M."/>
            <person name="Khan A."/>
            <person name="Brunk B."/>
            <person name="Roos D."/>
            <person name="Caler E."/>
            <person name="Lorenzi H."/>
        </authorList>
    </citation>
    <scope>NUCLEOTIDE SEQUENCE [LARGE SCALE GENOMIC DNA]</scope>
    <source>
        <strain evidence="2 3">VAND</strain>
    </source>
</reference>
<dbReference type="EMBL" id="AEYJ02000837">
    <property type="protein sequence ID" value="KFH06971.1"/>
    <property type="molecule type" value="Genomic_DNA"/>
</dbReference>
<dbReference type="Proteomes" id="UP000028840">
    <property type="component" value="Unassembled WGS sequence"/>
</dbReference>
<feature type="region of interest" description="Disordered" evidence="1">
    <location>
        <begin position="281"/>
        <end position="300"/>
    </location>
</feature>
<dbReference type="VEuPathDB" id="ToxoDB:TGVAND_202120C"/>
<name>A0A086Q2Y9_TOXGO</name>
<comment type="caution">
    <text evidence="2">The sequence shown here is derived from an EMBL/GenBank/DDBJ whole genome shotgun (WGS) entry which is preliminary data.</text>
</comment>
<feature type="compositionally biased region" description="Low complexity" evidence="1">
    <location>
        <begin position="291"/>
        <end position="300"/>
    </location>
</feature>
<organism evidence="2 3">
    <name type="scientific">Toxoplasma gondii VAND</name>
    <dbReference type="NCBI Taxonomy" id="933077"/>
    <lineage>
        <taxon>Eukaryota</taxon>
        <taxon>Sar</taxon>
        <taxon>Alveolata</taxon>
        <taxon>Apicomplexa</taxon>
        <taxon>Conoidasida</taxon>
        <taxon>Coccidia</taxon>
        <taxon>Eucoccidiorida</taxon>
        <taxon>Eimeriorina</taxon>
        <taxon>Sarcocystidae</taxon>
        <taxon>Toxoplasma</taxon>
    </lineage>
</organism>
<proteinExistence type="predicted"/>
<sequence length="300" mass="34175">MLTRVRGRDSVEKGSGWNVALQFGGFLKSEGDGKNGGRKNYANLNKYVFPVNLFEDESGQRSLALVVKDRTIFLYPAPQAESPIMCIPAADAQVQYVVEHRKIRVYVRRNTDEEERIDFILPLAKDYDRYSTELQQQRFPPAKEKNRGGSRKPFIICKKNLLAFYKNKYRKSPEFIIEKDLYKVDISSTRVITFKPLQPTSEKGESLIQRSLTVTTDLQWNKWQFCLKLIGFRSFAESTPPRFFPQIIYGFVSAPAADLRGPGRMFGRLGLDTPKDRVSFAMPEDDAQDLSSRSSTSGSG</sequence>